<name>A0ABT3JGY9_9SPHN</name>
<protein>
    <submittedName>
        <fullName evidence="3">Uncharacterized protein</fullName>
    </submittedName>
</protein>
<accession>A0ABT3JGY9</accession>
<keyword evidence="4" id="KW-1185">Reference proteome</keyword>
<feature type="chain" id="PRO_5045839674" evidence="2">
    <location>
        <begin position="25"/>
        <end position="119"/>
    </location>
</feature>
<dbReference type="Proteomes" id="UP001526246">
    <property type="component" value="Unassembled WGS sequence"/>
</dbReference>
<gene>
    <name evidence="3" type="ORF">OMW55_09520</name>
</gene>
<feature type="region of interest" description="Disordered" evidence="1">
    <location>
        <begin position="19"/>
        <end position="38"/>
    </location>
</feature>
<reference evidence="3 4" key="1">
    <citation type="submission" date="2022-10" db="EMBL/GenBank/DDBJ databases">
        <title>Sphingomonas sp.</title>
        <authorList>
            <person name="Jin C."/>
        </authorList>
    </citation>
    <scope>NUCLEOTIDE SEQUENCE [LARGE SCALE GENOMIC DNA]</scope>
    <source>
        <strain evidence="3 4">BN140010</strain>
    </source>
</reference>
<evidence type="ECO:0000313" key="3">
    <source>
        <dbReference type="EMBL" id="MCW3798041.1"/>
    </source>
</evidence>
<evidence type="ECO:0000256" key="1">
    <source>
        <dbReference type="SAM" id="MobiDB-lite"/>
    </source>
</evidence>
<comment type="caution">
    <text evidence="3">The sequence shown here is derived from an EMBL/GenBank/DDBJ whole genome shotgun (WGS) entry which is preliminary data.</text>
</comment>
<sequence length="119" mass="12442">MRLLLPTAAALTLAACGVTPPQPATPVPVSRPQPEPVQRGDLIGFTVDELGARFGAPAFQVREGPGLKLQWSSPSCVLDTFLYPAPGTNVMRVTYVDSRRPTGDPADRTGCIAAIDAAG</sequence>
<organism evidence="3 4">
    <name type="scientific">Sphingomonas arvum</name>
    <dbReference type="NCBI Taxonomy" id="2992113"/>
    <lineage>
        <taxon>Bacteria</taxon>
        <taxon>Pseudomonadati</taxon>
        <taxon>Pseudomonadota</taxon>
        <taxon>Alphaproteobacteria</taxon>
        <taxon>Sphingomonadales</taxon>
        <taxon>Sphingomonadaceae</taxon>
        <taxon>Sphingomonas</taxon>
    </lineage>
</organism>
<evidence type="ECO:0000313" key="4">
    <source>
        <dbReference type="Proteomes" id="UP001526246"/>
    </source>
</evidence>
<dbReference type="RefSeq" id="WP_264882694.1">
    <property type="nucleotide sequence ID" value="NZ_JAPDOB010000002.1"/>
</dbReference>
<feature type="compositionally biased region" description="Pro residues" evidence="1">
    <location>
        <begin position="20"/>
        <end position="35"/>
    </location>
</feature>
<dbReference type="PROSITE" id="PS51257">
    <property type="entry name" value="PROKAR_LIPOPROTEIN"/>
    <property type="match status" value="1"/>
</dbReference>
<evidence type="ECO:0000256" key="2">
    <source>
        <dbReference type="SAM" id="SignalP"/>
    </source>
</evidence>
<keyword evidence="2" id="KW-0732">Signal</keyword>
<feature type="signal peptide" evidence="2">
    <location>
        <begin position="1"/>
        <end position="24"/>
    </location>
</feature>
<dbReference type="EMBL" id="JAPDOB010000002">
    <property type="protein sequence ID" value="MCW3798041.1"/>
    <property type="molecule type" value="Genomic_DNA"/>
</dbReference>
<proteinExistence type="predicted"/>